<dbReference type="AlphaFoldDB" id="A0AAN9R5Y1"/>
<protein>
    <submittedName>
        <fullName evidence="1">Uncharacterized protein</fullName>
    </submittedName>
</protein>
<evidence type="ECO:0000313" key="1">
    <source>
        <dbReference type="EMBL" id="KAK7360437.1"/>
    </source>
</evidence>
<dbReference type="Proteomes" id="UP001367508">
    <property type="component" value="Unassembled WGS sequence"/>
</dbReference>
<dbReference type="InterPro" id="IPR052779">
    <property type="entry name" value="WDR62"/>
</dbReference>
<sequence>MHSVGSVYKPDLRSCISYHKFEARNTVLETIDLMSKLLNFESGSSSENATGTDAWLSTGVGEAINGNGLPWNAFGSKCAYSAGSVMIIYHMNLGNQSHLRVSNGWPKPFSCVALSQDGHFAAAGEAGN</sequence>
<comment type="caution">
    <text evidence="1">The sequence shown here is derived from an EMBL/GenBank/DDBJ whole genome shotgun (WGS) entry which is preliminary data.</text>
</comment>
<keyword evidence="2" id="KW-1185">Reference proteome</keyword>
<evidence type="ECO:0000313" key="2">
    <source>
        <dbReference type="Proteomes" id="UP001367508"/>
    </source>
</evidence>
<reference evidence="1 2" key="1">
    <citation type="submission" date="2024-01" db="EMBL/GenBank/DDBJ databases">
        <title>The genomes of 5 underutilized Papilionoideae crops provide insights into root nodulation and disease resistanc.</title>
        <authorList>
            <person name="Jiang F."/>
        </authorList>
    </citation>
    <scope>NUCLEOTIDE SEQUENCE [LARGE SCALE GENOMIC DNA]</scope>
    <source>
        <strain evidence="1">LVBAO_FW01</strain>
        <tissue evidence="1">Leaves</tissue>
    </source>
</reference>
<proteinExistence type="predicted"/>
<organism evidence="1 2">
    <name type="scientific">Canavalia gladiata</name>
    <name type="common">Sword bean</name>
    <name type="synonym">Dolichos gladiatus</name>
    <dbReference type="NCBI Taxonomy" id="3824"/>
    <lineage>
        <taxon>Eukaryota</taxon>
        <taxon>Viridiplantae</taxon>
        <taxon>Streptophyta</taxon>
        <taxon>Embryophyta</taxon>
        <taxon>Tracheophyta</taxon>
        <taxon>Spermatophyta</taxon>
        <taxon>Magnoliopsida</taxon>
        <taxon>eudicotyledons</taxon>
        <taxon>Gunneridae</taxon>
        <taxon>Pentapetalae</taxon>
        <taxon>rosids</taxon>
        <taxon>fabids</taxon>
        <taxon>Fabales</taxon>
        <taxon>Fabaceae</taxon>
        <taxon>Papilionoideae</taxon>
        <taxon>50 kb inversion clade</taxon>
        <taxon>NPAAA clade</taxon>
        <taxon>indigoferoid/millettioid clade</taxon>
        <taxon>Phaseoleae</taxon>
        <taxon>Canavalia</taxon>
    </lineage>
</organism>
<dbReference type="PANTHER" id="PTHR45589:SF1">
    <property type="entry name" value="WD REPEAT DOMAIN 62, ISOFORM G"/>
    <property type="match status" value="1"/>
</dbReference>
<name>A0AAN9R5Y1_CANGL</name>
<gene>
    <name evidence="1" type="ORF">VNO77_02430</name>
</gene>
<dbReference type="PANTHER" id="PTHR45589">
    <property type="entry name" value="WD REPEAT DOMAIN 62, ISOFORM G"/>
    <property type="match status" value="1"/>
</dbReference>
<dbReference type="EMBL" id="JAYMYQ010000001">
    <property type="protein sequence ID" value="KAK7360437.1"/>
    <property type="molecule type" value="Genomic_DNA"/>
</dbReference>
<accession>A0AAN9R5Y1</accession>